<feature type="domain" description="Reverse transcriptase" evidence="8">
    <location>
        <begin position="207"/>
        <end position="389"/>
    </location>
</feature>
<dbReference type="GO" id="GO:0006508">
    <property type="term" value="P:proteolysis"/>
    <property type="evidence" value="ECO:0007669"/>
    <property type="project" value="UniProtKB-KW"/>
</dbReference>
<name>A0A6L2L034_TANCI</name>
<dbReference type="InterPro" id="IPR043502">
    <property type="entry name" value="DNA/RNA_pol_sf"/>
</dbReference>
<evidence type="ECO:0000256" key="2">
    <source>
        <dbReference type="ARBA" id="ARBA00022679"/>
    </source>
</evidence>
<keyword evidence="2" id="KW-0808">Transferase</keyword>
<evidence type="ECO:0000256" key="1">
    <source>
        <dbReference type="ARBA" id="ARBA00022670"/>
    </source>
</evidence>
<dbReference type="CDD" id="cd01647">
    <property type="entry name" value="RT_LTR"/>
    <property type="match status" value="1"/>
</dbReference>
<dbReference type="InterPro" id="IPR041373">
    <property type="entry name" value="RT_RNaseH"/>
</dbReference>
<keyword evidence="7 9" id="KW-0695">RNA-directed DNA polymerase</keyword>
<keyword evidence="5" id="KW-0255">Endonuclease</keyword>
<evidence type="ECO:0000256" key="5">
    <source>
        <dbReference type="ARBA" id="ARBA00022759"/>
    </source>
</evidence>
<dbReference type="Gene3D" id="3.10.10.10">
    <property type="entry name" value="HIV Type 1 Reverse Transcriptase, subunit A, domain 1"/>
    <property type="match status" value="1"/>
</dbReference>
<evidence type="ECO:0000256" key="4">
    <source>
        <dbReference type="ARBA" id="ARBA00022722"/>
    </source>
</evidence>
<dbReference type="Gene3D" id="3.30.70.270">
    <property type="match status" value="2"/>
</dbReference>
<keyword evidence="6" id="KW-0378">Hydrolase</keyword>
<dbReference type="Pfam" id="PF17917">
    <property type="entry name" value="RT_RNaseH"/>
    <property type="match status" value="1"/>
</dbReference>
<dbReference type="InterPro" id="IPR043128">
    <property type="entry name" value="Rev_trsase/Diguanyl_cyclase"/>
</dbReference>
<evidence type="ECO:0000256" key="7">
    <source>
        <dbReference type="ARBA" id="ARBA00022918"/>
    </source>
</evidence>
<dbReference type="CDD" id="cd09274">
    <property type="entry name" value="RNase_HI_RT_Ty3"/>
    <property type="match status" value="1"/>
</dbReference>
<dbReference type="InterPro" id="IPR000477">
    <property type="entry name" value="RT_dom"/>
</dbReference>
<dbReference type="FunFam" id="3.10.10.10:FF:000007">
    <property type="entry name" value="Retrovirus-related Pol polyprotein from transposon 17.6-like Protein"/>
    <property type="match status" value="1"/>
</dbReference>
<dbReference type="FunFam" id="3.10.20.370:FF:000001">
    <property type="entry name" value="Retrovirus-related Pol polyprotein from transposon 17.6-like protein"/>
    <property type="match status" value="1"/>
</dbReference>
<dbReference type="EMBL" id="BKCJ010003399">
    <property type="protein sequence ID" value="GEU54856.1"/>
    <property type="molecule type" value="Genomic_DNA"/>
</dbReference>
<evidence type="ECO:0000259" key="8">
    <source>
        <dbReference type="PROSITE" id="PS50878"/>
    </source>
</evidence>
<evidence type="ECO:0000256" key="3">
    <source>
        <dbReference type="ARBA" id="ARBA00022695"/>
    </source>
</evidence>
<evidence type="ECO:0000256" key="6">
    <source>
        <dbReference type="ARBA" id="ARBA00022801"/>
    </source>
</evidence>
<dbReference type="AlphaFoldDB" id="A0A6L2L034"/>
<keyword evidence="3" id="KW-0548">Nucleotidyltransferase</keyword>
<dbReference type="Gene3D" id="3.10.20.370">
    <property type="match status" value="1"/>
</dbReference>
<keyword evidence="4" id="KW-0540">Nuclease</keyword>
<dbReference type="PROSITE" id="PS50878">
    <property type="entry name" value="RT_POL"/>
    <property type="match status" value="1"/>
</dbReference>
<dbReference type="GO" id="GO:0003964">
    <property type="term" value="F:RNA-directed DNA polymerase activity"/>
    <property type="evidence" value="ECO:0007669"/>
    <property type="project" value="UniProtKB-KW"/>
</dbReference>
<protein>
    <submittedName>
        <fullName evidence="9">Putative reverse transcriptase domain-containing protein</fullName>
    </submittedName>
</protein>
<comment type="caution">
    <text evidence="9">The sequence shown here is derived from an EMBL/GenBank/DDBJ whole genome shotgun (WGS) entry which is preliminary data.</text>
</comment>
<dbReference type="PANTHER" id="PTHR37984">
    <property type="entry name" value="PROTEIN CBG26694"/>
    <property type="match status" value="1"/>
</dbReference>
<evidence type="ECO:0000313" key="9">
    <source>
        <dbReference type="EMBL" id="GEU54856.1"/>
    </source>
</evidence>
<dbReference type="Pfam" id="PF00078">
    <property type="entry name" value="RVT_1"/>
    <property type="match status" value="1"/>
</dbReference>
<proteinExistence type="predicted"/>
<keyword evidence="1" id="KW-0645">Protease</keyword>
<dbReference type="SUPFAM" id="SSF56672">
    <property type="entry name" value="DNA/RNA polymerases"/>
    <property type="match status" value="1"/>
</dbReference>
<dbReference type="PANTHER" id="PTHR37984:SF5">
    <property type="entry name" value="PROTEIN NYNRIN-LIKE"/>
    <property type="match status" value="1"/>
</dbReference>
<dbReference type="GO" id="GO:0008233">
    <property type="term" value="F:peptidase activity"/>
    <property type="evidence" value="ECO:0007669"/>
    <property type="project" value="UniProtKB-KW"/>
</dbReference>
<sequence length="557" mass="64030">MPPKRASTSEAPAMTQAAIRKLVAYSVTAALEAQAATMESANNPNRNTGPTGIPIVKIGNYKEFISCQPFYFNDSFYDIEMADENLVSTNTVIQGCTLTLLNQPFEIDLMPIKLGSFDVVSGIDWLSKYHAKILYDEKVVHIPINGETLIIRGDQSKTRLNLISCIITERYISQGCQVSMIRVMEKKSDEKRLEDIPVVKEFLDIIPEDLPGLPPVRQVEFQIDLIHRAAHKDGSFRMCIDYRELNKLTINNRYPLPRIGDLFDQLQGSSVYSKIDLRSGYHQLRVRDEDIPKTAFRMRYGHYEFQVMPFGLTNAPAVFMDLMNHVCKPYLDKFVIVFIDDILIYSHNEDEHVNHLRIILELLQKEKLYAKFSKCDFWIRIVQFLGRLINSQGLHVDLAKIEAVKNWTSPTTPTEVHQFLGLAGYYRIFIEAPILALPKGNDDFVIYCDASLQGLGAVLMQREKVIAYVSRQLKPHEENYTTHDLELRAVVFALKIWRHYLYGTKCTVFTDHKSLQHILRQKELNMRQRRWLELLADYDCGICYHPGKANIMADALS</sequence>
<accession>A0A6L2L034</accession>
<organism evidence="9">
    <name type="scientific">Tanacetum cinerariifolium</name>
    <name type="common">Dalmatian daisy</name>
    <name type="synonym">Chrysanthemum cinerariifolium</name>
    <dbReference type="NCBI Taxonomy" id="118510"/>
    <lineage>
        <taxon>Eukaryota</taxon>
        <taxon>Viridiplantae</taxon>
        <taxon>Streptophyta</taxon>
        <taxon>Embryophyta</taxon>
        <taxon>Tracheophyta</taxon>
        <taxon>Spermatophyta</taxon>
        <taxon>Magnoliopsida</taxon>
        <taxon>eudicotyledons</taxon>
        <taxon>Gunneridae</taxon>
        <taxon>Pentapetalae</taxon>
        <taxon>asterids</taxon>
        <taxon>campanulids</taxon>
        <taxon>Asterales</taxon>
        <taxon>Asteraceae</taxon>
        <taxon>Asteroideae</taxon>
        <taxon>Anthemideae</taxon>
        <taxon>Anthemidinae</taxon>
        <taxon>Tanacetum</taxon>
    </lineage>
</organism>
<dbReference type="InterPro" id="IPR050951">
    <property type="entry name" value="Retrovirus_Pol_polyprotein"/>
</dbReference>
<dbReference type="GO" id="GO:0004519">
    <property type="term" value="F:endonuclease activity"/>
    <property type="evidence" value="ECO:0007669"/>
    <property type="project" value="UniProtKB-KW"/>
</dbReference>
<gene>
    <name evidence="9" type="ORF">Tci_026834</name>
</gene>
<dbReference type="Pfam" id="PF08284">
    <property type="entry name" value="RVP_2"/>
    <property type="match status" value="1"/>
</dbReference>
<reference evidence="9" key="1">
    <citation type="journal article" date="2019" name="Sci. Rep.">
        <title>Draft genome of Tanacetum cinerariifolium, the natural source of mosquito coil.</title>
        <authorList>
            <person name="Yamashiro T."/>
            <person name="Shiraishi A."/>
            <person name="Satake H."/>
            <person name="Nakayama K."/>
        </authorList>
    </citation>
    <scope>NUCLEOTIDE SEQUENCE</scope>
</reference>